<evidence type="ECO:0000256" key="6">
    <source>
        <dbReference type="SAM" id="SignalP"/>
    </source>
</evidence>
<keyword evidence="5" id="KW-0812">Transmembrane</keyword>
<feature type="compositionally biased region" description="Acidic residues" evidence="4">
    <location>
        <begin position="57"/>
        <end position="76"/>
    </location>
</feature>
<dbReference type="PROSITE" id="PS51450">
    <property type="entry name" value="LRR"/>
    <property type="match status" value="1"/>
</dbReference>
<feature type="region of interest" description="Disordered" evidence="4">
    <location>
        <begin position="52"/>
        <end position="108"/>
    </location>
</feature>
<dbReference type="PANTHER" id="PTHR24369">
    <property type="entry name" value="ANTIGEN BSP, PUTATIVE-RELATED"/>
    <property type="match status" value="1"/>
</dbReference>
<proteinExistence type="predicted"/>
<evidence type="ECO:0000313" key="9">
    <source>
        <dbReference type="Proteomes" id="UP000008068"/>
    </source>
</evidence>
<keyword evidence="5" id="KW-1133">Transmembrane helix</keyword>
<dbReference type="InterPro" id="IPR001611">
    <property type="entry name" value="Leu-rich_rpt"/>
</dbReference>
<feature type="signal peptide" evidence="6">
    <location>
        <begin position="1"/>
        <end position="18"/>
    </location>
</feature>
<evidence type="ECO:0000256" key="3">
    <source>
        <dbReference type="ARBA" id="ARBA00022737"/>
    </source>
</evidence>
<name>G0N501_CAEBE</name>
<dbReference type="InterPro" id="IPR032675">
    <property type="entry name" value="LRR_dom_sf"/>
</dbReference>
<feature type="domain" description="Cyclic nucleotide-binding" evidence="7">
    <location>
        <begin position="573"/>
        <end position="621"/>
    </location>
</feature>
<dbReference type="Pfam" id="PF13855">
    <property type="entry name" value="LRR_8"/>
    <property type="match status" value="1"/>
</dbReference>
<accession>G0N501</accession>
<evidence type="ECO:0000256" key="2">
    <source>
        <dbReference type="ARBA" id="ARBA00022729"/>
    </source>
</evidence>
<dbReference type="InterPro" id="IPR026906">
    <property type="entry name" value="LRR_5"/>
</dbReference>
<dbReference type="Pfam" id="PF13306">
    <property type="entry name" value="LRR_5"/>
    <property type="match status" value="1"/>
</dbReference>
<evidence type="ECO:0000256" key="5">
    <source>
        <dbReference type="SAM" id="Phobius"/>
    </source>
</evidence>
<dbReference type="GO" id="GO:0005886">
    <property type="term" value="C:plasma membrane"/>
    <property type="evidence" value="ECO:0007669"/>
    <property type="project" value="TreeGrafter"/>
</dbReference>
<feature type="transmembrane region" description="Helical" evidence="5">
    <location>
        <begin position="555"/>
        <end position="576"/>
    </location>
</feature>
<keyword evidence="5" id="KW-0472">Membrane</keyword>
<dbReference type="FunCoup" id="G0N501">
    <property type="interactions" value="17"/>
</dbReference>
<dbReference type="OMA" id="ELCHCDM"/>
<keyword evidence="3" id="KW-0677">Repeat</keyword>
<dbReference type="InterPro" id="IPR050541">
    <property type="entry name" value="LRR_TM_domain-containing"/>
</dbReference>
<dbReference type="InParanoid" id="G0N501"/>
<dbReference type="Proteomes" id="UP000008068">
    <property type="component" value="Unassembled WGS sequence"/>
</dbReference>
<dbReference type="InterPro" id="IPR003591">
    <property type="entry name" value="Leu-rich_rpt_typical-subtyp"/>
</dbReference>
<feature type="chain" id="PRO_5003404506" description="Cyclic nucleotide-binding domain-containing protein" evidence="6">
    <location>
        <begin position="19"/>
        <end position="621"/>
    </location>
</feature>
<dbReference type="SMART" id="SM00082">
    <property type="entry name" value="LRRCT"/>
    <property type="match status" value="1"/>
</dbReference>
<keyword evidence="9" id="KW-1185">Reference proteome</keyword>
<dbReference type="HOGENOM" id="CLU_395500_0_0_1"/>
<dbReference type="SMART" id="SM00369">
    <property type="entry name" value="LRR_TYP"/>
    <property type="match status" value="7"/>
</dbReference>
<keyword evidence="1" id="KW-0433">Leucine-rich repeat</keyword>
<dbReference type="Pfam" id="PF00560">
    <property type="entry name" value="LRR_1"/>
    <property type="match status" value="1"/>
</dbReference>
<dbReference type="Gene3D" id="3.80.10.10">
    <property type="entry name" value="Ribonuclease Inhibitor"/>
    <property type="match status" value="1"/>
</dbReference>
<dbReference type="OrthoDB" id="676979at2759"/>
<reference evidence="9" key="1">
    <citation type="submission" date="2011-07" db="EMBL/GenBank/DDBJ databases">
        <authorList>
            <consortium name="Caenorhabditis brenneri Sequencing and Analysis Consortium"/>
            <person name="Wilson R.K."/>
        </authorList>
    </citation>
    <scope>NUCLEOTIDE SEQUENCE [LARGE SCALE GENOMIC DNA]</scope>
    <source>
        <strain evidence="9">PB2801</strain>
    </source>
</reference>
<dbReference type="InterPro" id="IPR000595">
    <property type="entry name" value="cNMP-bd_dom"/>
</dbReference>
<dbReference type="STRING" id="135651.G0N501"/>
<gene>
    <name evidence="8" type="ORF">CAEBREN_07904</name>
</gene>
<dbReference type="EMBL" id="GL379839">
    <property type="protein sequence ID" value="EGT52982.1"/>
    <property type="molecule type" value="Genomic_DNA"/>
</dbReference>
<evidence type="ECO:0000313" key="8">
    <source>
        <dbReference type="EMBL" id="EGT52982.1"/>
    </source>
</evidence>
<evidence type="ECO:0000256" key="1">
    <source>
        <dbReference type="ARBA" id="ARBA00022614"/>
    </source>
</evidence>
<organism evidence="9">
    <name type="scientific">Caenorhabditis brenneri</name>
    <name type="common">Nematode worm</name>
    <dbReference type="NCBI Taxonomy" id="135651"/>
    <lineage>
        <taxon>Eukaryota</taxon>
        <taxon>Metazoa</taxon>
        <taxon>Ecdysozoa</taxon>
        <taxon>Nematoda</taxon>
        <taxon>Chromadorea</taxon>
        <taxon>Rhabditida</taxon>
        <taxon>Rhabditina</taxon>
        <taxon>Rhabditomorpha</taxon>
        <taxon>Rhabditoidea</taxon>
        <taxon>Rhabditidae</taxon>
        <taxon>Peloderinae</taxon>
        <taxon>Caenorhabditis</taxon>
    </lineage>
</organism>
<dbReference type="PANTHER" id="PTHR24369:SF210">
    <property type="entry name" value="CHAOPTIN-RELATED"/>
    <property type="match status" value="1"/>
</dbReference>
<dbReference type="FunFam" id="3.80.10.10:FF:001164">
    <property type="entry name" value="GH01279p"/>
    <property type="match status" value="1"/>
</dbReference>
<dbReference type="PROSITE" id="PS50042">
    <property type="entry name" value="CNMP_BINDING_3"/>
    <property type="match status" value="1"/>
</dbReference>
<keyword evidence="2 6" id="KW-0732">Signal</keyword>
<sequence>MRITIVLLLLSLVICAFAYDNIKSSDKDKALSYKAKKEKALKEHKKDADGVEFKELEEIEDEAGVAVDEEEEDVEEEPPKKKVPVKKQKVSKEKKEKSKKTKKEPEIPVPESIINSNLTSFDIFTSREVEIDKIEEIITHKDEIEKMRKITESLKDEIPDDDDENVYKACTDDEHELCHCDGEEMNCSKIVMDSEEPHLMTADLVIEKKGFKPVIANFSENGITRLKKGKILVGYEKYVSVLDMSFNQVRFIDSDAFLPFTNLSKLDLSHNNLQNIKKPVFDAVKNTLHRLDIGYNRLKTIPDDFFDGLTNLKVLVLDGNPITSFNKQMFKGLNSLEELSLDACKIEDLPADIFEYLPKLVGVSLRENPLDEIPAAVANWKPLKDVDMSATNLTEIRDHAFAGHSDLEEIILEQMPYLSVVRDCGFCGLPKLKILLLNDNRQLMEIHPNAFGYLKAEPGHKATAVTEFAIHNSNLSTISEHLLDYDKLESFKLGGNPWACNCDTQFLMEEKFDFKADSVAPKCQSPPDFADKHLATVRVTDACESARFLGRSGRFSSVLGLALLAGFLCIGAYYMVSSGKLRTIVNRVRQEPEVSYTNLTAAAASEELAMEADFQPRPAEV</sequence>
<dbReference type="AlphaFoldDB" id="G0N501"/>
<dbReference type="InterPro" id="IPR000483">
    <property type="entry name" value="Cys-rich_flank_reg_C"/>
</dbReference>
<protein>
    <recommendedName>
        <fullName evidence="7">Cyclic nucleotide-binding domain-containing protein</fullName>
    </recommendedName>
</protein>
<evidence type="ECO:0000259" key="7">
    <source>
        <dbReference type="PROSITE" id="PS50042"/>
    </source>
</evidence>
<dbReference type="SUPFAM" id="SSF52058">
    <property type="entry name" value="L domain-like"/>
    <property type="match status" value="1"/>
</dbReference>
<dbReference type="eggNOG" id="KOG0619">
    <property type="taxonomic scope" value="Eukaryota"/>
</dbReference>
<evidence type="ECO:0000256" key="4">
    <source>
        <dbReference type="SAM" id="MobiDB-lite"/>
    </source>
</evidence>